<dbReference type="Pfam" id="PF13522">
    <property type="entry name" value="GATase_6"/>
    <property type="match status" value="1"/>
</dbReference>
<dbReference type="InterPro" id="IPR035466">
    <property type="entry name" value="GlmS/AgaS_SIS"/>
</dbReference>
<evidence type="ECO:0000313" key="14">
    <source>
        <dbReference type="EMBL" id="XCF17562.1"/>
    </source>
</evidence>
<proteinExistence type="inferred from homology"/>
<dbReference type="GeneID" id="91108689"/>
<evidence type="ECO:0000256" key="1">
    <source>
        <dbReference type="ARBA" id="ARBA00001031"/>
    </source>
</evidence>
<dbReference type="NCBIfam" id="NF001484">
    <property type="entry name" value="PRK00331.1"/>
    <property type="match status" value="1"/>
</dbReference>
<dbReference type="PANTHER" id="PTHR10937">
    <property type="entry name" value="GLUCOSAMINE--FRUCTOSE-6-PHOSPHATE AMINOTRANSFERASE, ISOMERIZING"/>
    <property type="match status" value="1"/>
</dbReference>
<comment type="function">
    <text evidence="10 11">Catalyzes the first step in hexosamine metabolism, converting fructose-6P into glucosamine-6P using glutamine as a nitrogen source.</text>
</comment>
<dbReference type="EC" id="2.6.1.16" evidence="3 11"/>
<evidence type="ECO:0000256" key="3">
    <source>
        <dbReference type="ARBA" id="ARBA00012916"/>
    </source>
</evidence>
<reference evidence="14" key="1">
    <citation type="submission" date="2024-06" db="EMBL/GenBank/DDBJ databases">
        <title>Genome Sequence of an extremely halophilic archaeon isolated from Permian era halite, Salado Formation, Carlsbad, New Mexico: Halobacterium sp. strain NMX12-1.</title>
        <authorList>
            <person name="Sotoa L."/>
            <person name="DasSarma P."/>
            <person name="Anton B.P."/>
            <person name="Vincze T."/>
            <person name="Verma I."/>
            <person name="Eralp B."/>
            <person name="Powers D.W."/>
            <person name="Dozier B.L."/>
            <person name="Roberts R.J."/>
            <person name="DasSarma S."/>
        </authorList>
    </citation>
    <scope>NUCLEOTIDE SEQUENCE</scope>
    <source>
        <strain evidence="14">NMX12-1</strain>
    </source>
</reference>
<dbReference type="Gene3D" id="3.40.50.10490">
    <property type="entry name" value="Glucose-6-phosphate isomerase like protein, domain 1"/>
    <property type="match status" value="2"/>
</dbReference>
<feature type="domain" description="SIS" evidence="13">
    <location>
        <begin position="279"/>
        <end position="419"/>
    </location>
</feature>
<dbReference type="GO" id="GO:0005975">
    <property type="term" value="P:carbohydrate metabolic process"/>
    <property type="evidence" value="ECO:0007669"/>
    <property type="project" value="UniProtKB-UniRule"/>
</dbReference>
<sequence length="600" mass="63994">MCGITGYIGSNATGKIVHQGLQNLEYRGYDSAGIALNGGGLSIHKTEGEVGDLPVPSRDGVVCGIGHTRWSTHGKPTEENAHPHTDCTGEVAVVHNGIVENYDDLKADLRGDHVFRSDTDTEVIPHLIETELATDVSLLTAVQRATSRLEGSYAIAVTAAGHDGIVVAREDSPLLLGHADGETFIGSDATAFIEYTNRVTYLENGDIAHVTEGGVEIFNDGERVERATETLDWDADAAGKGGYDHYMLKEIHEQPRALRQAISGRIDDLATSVDLDVDLPDEYLQSVEEIQIVACGTSYHAGLFAKELLEAKADVRVTVHVASEYDFQGGRDPWRTLVVAITQSGETADTLSALREASQAGTRTLALTNTLGSTVTRAADDTVFIRAGPEIGVAATKTFVSQVATAALFAVHLGQVRNGMSTEAASELLESLRDLPGAVQQVLDQEAHIKEIAQEYAASDAFFYVGRRAGYPVALESALKLKEISYDHAEGFAAGELKHGPLALVTPDTPVIALLTNETAAKKTLNNVKEVKSRGAPVIGVASDPDATTHVDATFDVPDCGSMEPVVANVALQLFAYHVANEKGRPIDKPRNLAKSVTVE</sequence>
<dbReference type="PANTHER" id="PTHR10937:SF0">
    <property type="entry name" value="GLUTAMINE--FRUCTOSE-6-PHOSPHATE TRANSAMINASE (ISOMERIZING)"/>
    <property type="match status" value="1"/>
</dbReference>
<organism evidence="14">
    <name type="scientific">Halobacterium sp. NMX12-1</name>
    <dbReference type="NCBI Taxonomy" id="3166650"/>
    <lineage>
        <taxon>Archaea</taxon>
        <taxon>Methanobacteriati</taxon>
        <taxon>Methanobacteriota</taxon>
        <taxon>Stenosarchaea group</taxon>
        <taxon>Halobacteria</taxon>
        <taxon>Halobacteriales</taxon>
        <taxon>Halobacteriaceae</taxon>
        <taxon>Halobacterium</taxon>
    </lineage>
</organism>
<dbReference type="SUPFAM" id="SSF56235">
    <property type="entry name" value="N-terminal nucleophile aminohydrolases (Ntn hydrolases)"/>
    <property type="match status" value="1"/>
</dbReference>
<dbReference type="PROSITE" id="PS51278">
    <property type="entry name" value="GATASE_TYPE_2"/>
    <property type="match status" value="1"/>
</dbReference>
<keyword evidence="7 11" id="KW-0808">Transferase</keyword>
<evidence type="ECO:0000256" key="10">
    <source>
        <dbReference type="ARBA" id="ARBA00055466"/>
    </source>
</evidence>
<dbReference type="HAMAP" id="MF_00164">
    <property type="entry name" value="GlmS"/>
    <property type="match status" value="1"/>
</dbReference>
<feature type="domain" description="SIS" evidence="13">
    <location>
        <begin position="452"/>
        <end position="590"/>
    </location>
</feature>
<dbReference type="InterPro" id="IPR035490">
    <property type="entry name" value="GlmS/FrlB_SIS"/>
</dbReference>
<dbReference type="AlphaFoldDB" id="A0AAU8CEX0"/>
<dbReference type="GO" id="GO:0006002">
    <property type="term" value="P:fructose 6-phosphate metabolic process"/>
    <property type="evidence" value="ECO:0007669"/>
    <property type="project" value="TreeGrafter"/>
</dbReference>
<dbReference type="InterPro" id="IPR046348">
    <property type="entry name" value="SIS_dom_sf"/>
</dbReference>
<name>A0AAU8CEX0_9EURY</name>
<dbReference type="CDD" id="cd05009">
    <property type="entry name" value="SIS_GlmS_GlmD_2"/>
    <property type="match status" value="1"/>
</dbReference>
<keyword evidence="9" id="KW-0315">Glutamine amidotransferase</keyword>
<dbReference type="FunFam" id="3.40.50.10490:FF:000001">
    <property type="entry name" value="Glutamine--fructose-6-phosphate aminotransferase [isomerizing]"/>
    <property type="match status" value="1"/>
</dbReference>
<evidence type="ECO:0000256" key="2">
    <source>
        <dbReference type="ARBA" id="ARBA00004496"/>
    </source>
</evidence>
<evidence type="ECO:0000256" key="4">
    <source>
        <dbReference type="ARBA" id="ARBA00016090"/>
    </source>
</evidence>
<dbReference type="GO" id="GO:0004360">
    <property type="term" value="F:glutamine-fructose-6-phosphate transaminase (isomerizing) activity"/>
    <property type="evidence" value="ECO:0007669"/>
    <property type="project" value="UniProtKB-UniRule"/>
</dbReference>
<dbReference type="FunFam" id="3.60.20.10:FF:000006">
    <property type="entry name" value="Glutamine--fructose-6-phosphate aminotransferase [isomerizing]"/>
    <property type="match status" value="1"/>
</dbReference>
<accession>A0AAU8CEX0</accession>
<dbReference type="InterPro" id="IPR005855">
    <property type="entry name" value="GFAT"/>
</dbReference>
<dbReference type="InterPro" id="IPR047084">
    <property type="entry name" value="GFAT_N"/>
</dbReference>
<evidence type="ECO:0000256" key="5">
    <source>
        <dbReference type="ARBA" id="ARBA00022490"/>
    </source>
</evidence>
<keyword evidence="8" id="KW-0677">Repeat</keyword>
<dbReference type="Gene3D" id="3.60.20.10">
    <property type="entry name" value="Glutamine Phosphoribosylpyrophosphate, subunit 1, domain 1"/>
    <property type="match status" value="1"/>
</dbReference>
<dbReference type="EMBL" id="CP159204">
    <property type="protein sequence ID" value="XCF17562.1"/>
    <property type="molecule type" value="Genomic_DNA"/>
</dbReference>
<dbReference type="GO" id="GO:0097367">
    <property type="term" value="F:carbohydrate derivative binding"/>
    <property type="evidence" value="ECO:0007669"/>
    <property type="project" value="InterPro"/>
</dbReference>
<dbReference type="SUPFAM" id="SSF53697">
    <property type="entry name" value="SIS domain"/>
    <property type="match status" value="1"/>
</dbReference>
<feature type="active site" description="For Fru-6P isomerization activity" evidence="11">
    <location>
        <position position="595"/>
    </location>
</feature>
<dbReference type="CDD" id="cd00714">
    <property type="entry name" value="GFAT"/>
    <property type="match status" value="1"/>
</dbReference>
<dbReference type="InterPro" id="IPR029055">
    <property type="entry name" value="Ntn_hydrolases_N"/>
</dbReference>
<comment type="catalytic activity">
    <reaction evidence="1 11">
        <text>D-fructose 6-phosphate + L-glutamine = D-glucosamine 6-phosphate + L-glutamate</text>
        <dbReference type="Rhea" id="RHEA:13237"/>
        <dbReference type="ChEBI" id="CHEBI:29985"/>
        <dbReference type="ChEBI" id="CHEBI:58359"/>
        <dbReference type="ChEBI" id="CHEBI:58725"/>
        <dbReference type="ChEBI" id="CHEBI:61527"/>
        <dbReference type="EC" id="2.6.1.16"/>
    </reaction>
</comment>
<dbReference type="InterPro" id="IPR017932">
    <property type="entry name" value="GATase_2_dom"/>
</dbReference>
<dbReference type="PROSITE" id="PS51464">
    <property type="entry name" value="SIS"/>
    <property type="match status" value="2"/>
</dbReference>
<evidence type="ECO:0000256" key="11">
    <source>
        <dbReference type="HAMAP-Rule" id="MF_00164"/>
    </source>
</evidence>
<dbReference type="NCBIfam" id="TIGR01135">
    <property type="entry name" value="glmS"/>
    <property type="match status" value="1"/>
</dbReference>
<feature type="initiator methionine" description="Removed" evidence="11">
    <location>
        <position position="1"/>
    </location>
</feature>
<protein>
    <recommendedName>
        <fullName evidence="4 11">Glutamine--fructose-6-phosphate aminotransferase [isomerizing]</fullName>
        <ecNumber evidence="3 11">2.6.1.16</ecNumber>
    </recommendedName>
    <alternativeName>
        <fullName evidence="11">D-fructose-6-phosphate amidotransferase</fullName>
    </alternativeName>
    <alternativeName>
        <fullName evidence="11">GFAT</fullName>
    </alternativeName>
    <alternativeName>
        <fullName evidence="11">Glucosamine-6-phosphate synthase</fullName>
    </alternativeName>
    <alternativeName>
        <fullName evidence="11">Hexosephosphate aminotransferase</fullName>
    </alternativeName>
    <alternativeName>
        <fullName evidence="11">L-glutamine--D-fructose-6-phosphate amidotransferase</fullName>
    </alternativeName>
</protein>
<dbReference type="KEGG" id="hanx:ABSL23_06030"/>
<comment type="subcellular location">
    <subcellularLocation>
        <location evidence="2 11">Cytoplasm</location>
    </subcellularLocation>
</comment>
<dbReference type="CDD" id="cd05008">
    <property type="entry name" value="SIS_GlmS_GlmD_1"/>
    <property type="match status" value="1"/>
</dbReference>
<dbReference type="InterPro" id="IPR001347">
    <property type="entry name" value="SIS_dom"/>
</dbReference>
<dbReference type="RefSeq" id="WP_353635066.1">
    <property type="nucleotide sequence ID" value="NZ_CP159204.1"/>
</dbReference>
<evidence type="ECO:0000256" key="6">
    <source>
        <dbReference type="ARBA" id="ARBA00022576"/>
    </source>
</evidence>
<evidence type="ECO:0000259" key="12">
    <source>
        <dbReference type="PROSITE" id="PS51278"/>
    </source>
</evidence>
<dbReference type="GO" id="GO:0006047">
    <property type="term" value="P:UDP-N-acetylglucosamine metabolic process"/>
    <property type="evidence" value="ECO:0007669"/>
    <property type="project" value="TreeGrafter"/>
</dbReference>
<feature type="active site" description="Nucleophile; for GATase activity" evidence="11">
    <location>
        <position position="2"/>
    </location>
</feature>
<keyword evidence="5 11" id="KW-0963">Cytoplasm</keyword>
<gene>
    <name evidence="11 14" type="primary">glmS</name>
    <name evidence="14" type="ORF">ABSL23_06030</name>
</gene>
<evidence type="ECO:0000256" key="8">
    <source>
        <dbReference type="ARBA" id="ARBA00022737"/>
    </source>
</evidence>
<evidence type="ECO:0000259" key="13">
    <source>
        <dbReference type="PROSITE" id="PS51464"/>
    </source>
</evidence>
<evidence type="ECO:0000256" key="9">
    <source>
        <dbReference type="ARBA" id="ARBA00022962"/>
    </source>
</evidence>
<dbReference type="Pfam" id="PF01380">
    <property type="entry name" value="SIS"/>
    <property type="match status" value="2"/>
</dbReference>
<evidence type="ECO:0000256" key="7">
    <source>
        <dbReference type="ARBA" id="ARBA00022679"/>
    </source>
</evidence>
<keyword evidence="6 11" id="KW-0032">Aminotransferase</keyword>
<dbReference type="GO" id="GO:0005737">
    <property type="term" value="C:cytoplasm"/>
    <property type="evidence" value="ECO:0007669"/>
    <property type="project" value="UniProtKB-SubCell"/>
</dbReference>
<feature type="domain" description="Glutamine amidotransferase type-2" evidence="12">
    <location>
        <begin position="2"/>
        <end position="213"/>
    </location>
</feature>
<dbReference type="GO" id="GO:0006487">
    <property type="term" value="P:protein N-linked glycosylation"/>
    <property type="evidence" value="ECO:0007669"/>
    <property type="project" value="TreeGrafter"/>
</dbReference>
<comment type="subunit">
    <text evidence="11">Homodimer.</text>
</comment>